<dbReference type="Gene3D" id="2.60.40.200">
    <property type="entry name" value="Superoxide dismutase, copper/zinc binding domain"/>
    <property type="match status" value="1"/>
</dbReference>
<dbReference type="GO" id="GO:0006801">
    <property type="term" value="P:superoxide metabolic process"/>
    <property type="evidence" value="ECO:0007669"/>
    <property type="project" value="InterPro"/>
</dbReference>
<protein>
    <submittedName>
        <fullName evidence="3">Copper/zinc superoxide dismutase 1</fullName>
    </submittedName>
</protein>
<dbReference type="AlphaFoldDB" id="A0A2R3SK01"/>
<keyword evidence="1" id="KW-0732">Signal</keyword>
<dbReference type="InterPro" id="IPR036423">
    <property type="entry name" value="SOD-like_Cu/Zn_dom_sf"/>
</dbReference>
<proteinExistence type="evidence at transcript level"/>
<reference evidence="3" key="1">
    <citation type="submission" date="2017-06" db="EMBL/GenBank/DDBJ databases">
        <title>Comparative study of two copper/zinc superoxide dismutases in Litopenaeus vannamei.</title>
        <authorList>
            <person name="Wang M.Q."/>
        </authorList>
    </citation>
    <scope>NUCLEOTIDE SEQUENCE</scope>
</reference>
<feature type="signal peptide" evidence="1">
    <location>
        <begin position="1"/>
        <end position="17"/>
    </location>
</feature>
<dbReference type="GO" id="GO:0005507">
    <property type="term" value="F:copper ion binding"/>
    <property type="evidence" value="ECO:0007669"/>
    <property type="project" value="InterPro"/>
</dbReference>
<organism evidence="3">
    <name type="scientific">Penaeus vannamei</name>
    <name type="common">Whiteleg shrimp</name>
    <name type="synonym">Litopenaeus vannamei</name>
    <dbReference type="NCBI Taxonomy" id="6689"/>
    <lineage>
        <taxon>Eukaryota</taxon>
        <taxon>Metazoa</taxon>
        <taxon>Ecdysozoa</taxon>
        <taxon>Arthropoda</taxon>
        <taxon>Crustacea</taxon>
        <taxon>Multicrustacea</taxon>
        <taxon>Malacostraca</taxon>
        <taxon>Eumalacostraca</taxon>
        <taxon>Eucarida</taxon>
        <taxon>Decapoda</taxon>
        <taxon>Dendrobranchiata</taxon>
        <taxon>Penaeoidea</taxon>
        <taxon>Penaeidae</taxon>
        <taxon>Penaeus</taxon>
    </lineage>
</organism>
<dbReference type="SMR" id="A0A2R3SK01"/>
<dbReference type="Pfam" id="PF00080">
    <property type="entry name" value="Sod_Cu"/>
    <property type="match status" value="1"/>
</dbReference>
<sequence length="184" mass="19393">MMLAGLLCLSAACLVATTGPDAVVDIVPGSNPNIRGALYLYRRRSGGVDIHGTVGGLKPGLHGFHVHAEGNLGDSCKAAGGHFNPLMKNHGSPLDFHRHAGDLGNVIADYNGVARISLFDRHISLDWNSPVYIGGLAFVIHAGEDDLGRGGDAESLKTGNAGGREGYGIVRVAQAQRYTQTKYY</sequence>
<feature type="chain" id="PRO_5015352052" evidence="1">
    <location>
        <begin position="18"/>
        <end position="184"/>
    </location>
</feature>
<feature type="domain" description="Superoxide dismutase copper/zinc binding" evidence="2">
    <location>
        <begin position="36"/>
        <end position="169"/>
    </location>
</feature>
<dbReference type="EMBL" id="MF318887">
    <property type="protein sequence ID" value="AVP74308.1"/>
    <property type="molecule type" value="mRNA"/>
</dbReference>
<dbReference type="PRINTS" id="PR00068">
    <property type="entry name" value="CUZNDISMTASE"/>
</dbReference>
<evidence type="ECO:0000313" key="3">
    <source>
        <dbReference type="EMBL" id="AVP74308.1"/>
    </source>
</evidence>
<dbReference type="SUPFAM" id="SSF49329">
    <property type="entry name" value="Cu,Zn superoxide dismutase-like"/>
    <property type="match status" value="1"/>
</dbReference>
<dbReference type="OrthoDB" id="2015551at2759"/>
<evidence type="ECO:0000256" key="1">
    <source>
        <dbReference type="SAM" id="SignalP"/>
    </source>
</evidence>
<accession>A0A2R3SK01</accession>
<dbReference type="InterPro" id="IPR001424">
    <property type="entry name" value="SOD_Cu_Zn_dom"/>
</dbReference>
<dbReference type="InterPro" id="IPR024134">
    <property type="entry name" value="SOD_Cu/Zn_/chaperone"/>
</dbReference>
<dbReference type="PANTHER" id="PTHR10003">
    <property type="entry name" value="SUPEROXIDE DISMUTASE CU-ZN -RELATED"/>
    <property type="match status" value="1"/>
</dbReference>
<evidence type="ECO:0000259" key="2">
    <source>
        <dbReference type="Pfam" id="PF00080"/>
    </source>
</evidence>
<name>A0A2R3SK01_PENVA</name>
<dbReference type="CDD" id="cd00305">
    <property type="entry name" value="Cu-Zn_Superoxide_Dismutase"/>
    <property type="match status" value="1"/>
</dbReference>